<dbReference type="GO" id="GO:0005576">
    <property type="term" value="C:extracellular region"/>
    <property type="evidence" value="ECO:0007669"/>
    <property type="project" value="UniProtKB-SubCell"/>
</dbReference>
<evidence type="ECO:0000256" key="4">
    <source>
        <dbReference type="ARBA" id="ARBA00022525"/>
    </source>
</evidence>
<dbReference type="RefSeq" id="WP_173634136.1">
    <property type="nucleotide sequence ID" value="NZ_CP054212.1"/>
</dbReference>
<keyword evidence="7" id="KW-0255">Endonuclease</keyword>
<keyword evidence="10" id="KW-1185">Reference proteome</keyword>
<reference evidence="9 10" key="1">
    <citation type="submission" date="2020-06" db="EMBL/GenBank/DDBJ databases">
        <title>Genome sequence of Paramixta manurensis strain PD-1.</title>
        <authorList>
            <person name="Lee C.W."/>
            <person name="Kim J."/>
        </authorList>
    </citation>
    <scope>NUCLEOTIDE SEQUENCE [LARGE SCALE GENOMIC DNA]</scope>
    <source>
        <strain evidence="9 10">PD-1</strain>
    </source>
</reference>
<dbReference type="EC" id="3.1.27.-" evidence="7"/>
<evidence type="ECO:0000256" key="3">
    <source>
        <dbReference type="ARBA" id="ARBA00022214"/>
    </source>
</evidence>
<feature type="active site" description="Proton acceptor" evidence="8">
    <location>
        <position position="115"/>
    </location>
</feature>
<accession>A0A6M8U905</accession>
<dbReference type="InterPro" id="IPR016191">
    <property type="entry name" value="Ribonuclease/ribotoxin"/>
</dbReference>
<keyword evidence="4 7" id="KW-0964">Secreted</keyword>
<dbReference type="PIRSF" id="PIRSF001013">
    <property type="entry name" value="Barnase"/>
    <property type="match status" value="1"/>
</dbReference>
<sequence>MFKLRWIALIVVFGAAVVGLKPHFSQWYQTGSTPHQADNGHDISDLTQDRRVVEYLRQHQRLPAYYVTKREARRQGWQPGQGDLCATLPGKAIGGDRFANREGRLPSQRGRQWYEADVNYRCGYRNTDRLLYSDDGLIFLTRDHYRSFTRMQ</sequence>
<dbReference type="Gene3D" id="3.10.450.30">
    <property type="entry name" value="Microbial ribonucleases"/>
    <property type="match status" value="1"/>
</dbReference>
<proteinExistence type="inferred from homology"/>
<protein>
    <recommendedName>
        <fullName evidence="3 7">Ribonuclease</fullName>
        <ecNumber evidence="7">3.1.27.-</ecNumber>
    </recommendedName>
</protein>
<comment type="similarity">
    <text evidence="2 7">Belongs to the ribonuclease N1/T1 family.</text>
</comment>
<evidence type="ECO:0000256" key="8">
    <source>
        <dbReference type="PIRSR" id="PIRSR001013-1"/>
    </source>
</evidence>
<dbReference type="GO" id="GO:0004521">
    <property type="term" value="F:RNA endonuclease activity"/>
    <property type="evidence" value="ECO:0007669"/>
    <property type="project" value="UniProtKB-UniRule"/>
</dbReference>
<gene>
    <name evidence="9" type="ORF">PMPD1_2230</name>
</gene>
<evidence type="ECO:0000256" key="1">
    <source>
        <dbReference type="ARBA" id="ARBA00004613"/>
    </source>
</evidence>
<evidence type="ECO:0000313" key="9">
    <source>
        <dbReference type="EMBL" id="QKJ87175.1"/>
    </source>
</evidence>
<organism evidence="9 10">
    <name type="scientific">Paramixta manurensis</name>
    <dbReference type="NCBI Taxonomy" id="2740817"/>
    <lineage>
        <taxon>Bacteria</taxon>
        <taxon>Pseudomonadati</taxon>
        <taxon>Pseudomonadota</taxon>
        <taxon>Gammaproteobacteria</taxon>
        <taxon>Enterobacterales</taxon>
        <taxon>Erwiniaceae</taxon>
        <taxon>Paramixta</taxon>
    </lineage>
</organism>
<dbReference type="Pfam" id="PF00545">
    <property type="entry name" value="Ribonuclease"/>
    <property type="match status" value="1"/>
</dbReference>
<dbReference type="GO" id="GO:0016787">
    <property type="term" value="F:hydrolase activity"/>
    <property type="evidence" value="ECO:0007669"/>
    <property type="project" value="UniProtKB-KW"/>
</dbReference>
<feature type="active site" description="Proton donor" evidence="8">
    <location>
        <position position="144"/>
    </location>
</feature>
<dbReference type="SUPFAM" id="SSF53933">
    <property type="entry name" value="Microbial ribonucleases"/>
    <property type="match status" value="1"/>
</dbReference>
<dbReference type="AlphaFoldDB" id="A0A6M8U905"/>
<dbReference type="GO" id="GO:0003723">
    <property type="term" value="F:RNA binding"/>
    <property type="evidence" value="ECO:0007669"/>
    <property type="project" value="UniProtKB-UniRule"/>
</dbReference>
<evidence type="ECO:0000256" key="6">
    <source>
        <dbReference type="ARBA" id="ARBA00022801"/>
    </source>
</evidence>
<name>A0A6M8U905_9GAMM</name>
<dbReference type="Proteomes" id="UP000505325">
    <property type="component" value="Chromosome"/>
</dbReference>
<evidence type="ECO:0000256" key="2">
    <source>
        <dbReference type="ARBA" id="ARBA00009006"/>
    </source>
</evidence>
<dbReference type="InterPro" id="IPR001887">
    <property type="entry name" value="Barnase"/>
</dbReference>
<dbReference type="PRINTS" id="PR00117">
    <property type="entry name" value="BARNASE"/>
</dbReference>
<evidence type="ECO:0000256" key="7">
    <source>
        <dbReference type="PIRNR" id="PIRNR001013"/>
    </source>
</evidence>
<dbReference type="KEGG" id="pmak:PMPD1_2230"/>
<evidence type="ECO:0000256" key="5">
    <source>
        <dbReference type="ARBA" id="ARBA00022722"/>
    </source>
</evidence>
<keyword evidence="6 7" id="KW-0378">Hydrolase</keyword>
<evidence type="ECO:0000313" key="10">
    <source>
        <dbReference type="Proteomes" id="UP000505325"/>
    </source>
</evidence>
<dbReference type="InterPro" id="IPR000026">
    <property type="entry name" value="N1-like"/>
</dbReference>
<keyword evidence="5 7" id="KW-0540">Nuclease</keyword>
<comment type="subcellular location">
    <subcellularLocation>
        <location evidence="1 7">Secreted</location>
    </subcellularLocation>
</comment>
<dbReference type="EMBL" id="CP054212">
    <property type="protein sequence ID" value="QKJ87175.1"/>
    <property type="molecule type" value="Genomic_DNA"/>
</dbReference>